<sequence length="122" mass="14314">MGRLRDNWREKANEVALRDLEERIVLDVWWLAPHLVCLRSHHWHWSVTISTLLLWLRVIRFLNTDAWKVTDSFHQRLQSHAFQLAGGLLSRYGSGWTICYQVPFGGDWGMGDVHLPGDLHIM</sequence>
<dbReference type="Gramene" id="ONK81393">
    <property type="protein sequence ID" value="ONK81393"/>
    <property type="gene ID" value="A4U43_C01F28590"/>
</dbReference>
<proteinExistence type="predicted"/>
<evidence type="ECO:0000313" key="1">
    <source>
        <dbReference type="EMBL" id="ONK81393.1"/>
    </source>
</evidence>
<dbReference type="EMBL" id="CM007381">
    <property type="protein sequence ID" value="ONK81393.1"/>
    <property type="molecule type" value="Genomic_DNA"/>
</dbReference>
<gene>
    <name evidence="1" type="ORF">A4U43_C01F28590</name>
</gene>
<accession>A0A5P1FUQ0</accession>
<dbReference type="AlphaFoldDB" id="A0A5P1FUQ0"/>
<reference evidence="2" key="1">
    <citation type="journal article" date="2017" name="Nat. Commun.">
        <title>The asparagus genome sheds light on the origin and evolution of a young Y chromosome.</title>
        <authorList>
            <person name="Harkess A."/>
            <person name="Zhou J."/>
            <person name="Xu C."/>
            <person name="Bowers J.E."/>
            <person name="Van der Hulst R."/>
            <person name="Ayyampalayam S."/>
            <person name="Mercati F."/>
            <person name="Riccardi P."/>
            <person name="McKain M.R."/>
            <person name="Kakrana A."/>
            <person name="Tang H."/>
            <person name="Ray J."/>
            <person name="Groenendijk J."/>
            <person name="Arikit S."/>
            <person name="Mathioni S.M."/>
            <person name="Nakano M."/>
            <person name="Shan H."/>
            <person name="Telgmann-Rauber A."/>
            <person name="Kanno A."/>
            <person name="Yue Z."/>
            <person name="Chen H."/>
            <person name="Li W."/>
            <person name="Chen Y."/>
            <person name="Xu X."/>
            <person name="Zhang Y."/>
            <person name="Luo S."/>
            <person name="Chen H."/>
            <person name="Gao J."/>
            <person name="Mao Z."/>
            <person name="Pires J.C."/>
            <person name="Luo M."/>
            <person name="Kudrna D."/>
            <person name="Wing R.A."/>
            <person name="Meyers B.C."/>
            <person name="Yi K."/>
            <person name="Kong H."/>
            <person name="Lavrijsen P."/>
            <person name="Sunseri F."/>
            <person name="Falavigna A."/>
            <person name="Ye Y."/>
            <person name="Leebens-Mack J.H."/>
            <person name="Chen G."/>
        </authorList>
    </citation>
    <scope>NUCLEOTIDE SEQUENCE [LARGE SCALE GENOMIC DNA]</scope>
    <source>
        <strain evidence="2">cv. DH0086</strain>
    </source>
</reference>
<keyword evidence="2" id="KW-1185">Reference proteome</keyword>
<organism evidence="1 2">
    <name type="scientific">Asparagus officinalis</name>
    <name type="common">Garden asparagus</name>
    <dbReference type="NCBI Taxonomy" id="4686"/>
    <lineage>
        <taxon>Eukaryota</taxon>
        <taxon>Viridiplantae</taxon>
        <taxon>Streptophyta</taxon>
        <taxon>Embryophyta</taxon>
        <taxon>Tracheophyta</taxon>
        <taxon>Spermatophyta</taxon>
        <taxon>Magnoliopsida</taxon>
        <taxon>Liliopsida</taxon>
        <taxon>Asparagales</taxon>
        <taxon>Asparagaceae</taxon>
        <taxon>Asparagoideae</taxon>
        <taxon>Asparagus</taxon>
    </lineage>
</organism>
<protein>
    <submittedName>
        <fullName evidence="1">Uncharacterized protein</fullName>
    </submittedName>
</protein>
<name>A0A5P1FUQ0_ASPOF</name>
<evidence type="ECO:0000313" key="2">
    <source>
        <dbReference type="Proteomes" id="UP000243459"/>
    </source>
</evidence>
<dbReference type="Proteomes" id="UP000243459">
    <property type="component" value="Chromosome 1"/>
</dbReference>